<dbReference type="Gene3D" id="3.20.180.10">
    <property type="entry name" value="PNP-oxidase-like"/>
    <property type="match status" value="1"/>
</dbReference>
<dbReference type="InterPro" id="IPR019595">
    <property type="entry name" value="DUF2470"/>
</dbReference>
<evidence type="ECO:0000256" key="1">
    <source>
        <dbReference type="SAM" id="Phobius"/>
    </source>
</evidence>
<proteinExistence type="predicted"/>
<evidence type="ECO:0000259" key="2">
    <source>
        <dbReference type="Pfam" id="PF10615"/>
    </source>
</evidence>
<evidence type="ECO:0000313" key="4">
    <source>
        <dbReference type="Proteomes" id="UP000038010"/>
    </source>
</evidence>
<reference evidence="3 4" key="1">
    <citation type="submission" date="2015-06" db="EMBL/GenBank/DDBJ databases">
        <title>Draft genome of the ant-associated black yeast Phialophora attae CBS 131958.</title>
        <authorList>
            <person name="Moreno L.F."/>
            <person name="Stielow B.J."/>
            <person name="de Hoog S."/>
            <person name="Vicente V.A."/>
            <person name="Weiss V.A."/>
            <person name="de Vries M."/>
            <person name="Cruz L.M."/>
            <person name="Souza E.M."/>
        </authorList>
    </citation>
    <scope>NUCLEOTIDE SEQUENCE [LARGE SCALE GENOMIC DNA]</scope>
    <source>
        <strain evidence="3 4">CBS 131958</strain>
    </source>
</reference>
<dbReference type="Pfam" id="PF10615">
    <property type="entry name" value="DUF2470"/>
    <property type="match status" value="1"/>
</dbReference>
<dbReference type="Proteomes" id="UP000038010">
    <property type="component" value="Unassembled WGS sequence"/>
</dbReference>
<feature type="transmembrane region" description="Helical" evidence="1">
    <location>
        <begin position="158"/>
        <end position="179"/>
    </location>
</feature>
<dbReference type="OrthoDB" id="5553410at2759"/>
<dbReference type="InterPro" id="IPR037119">
    <property type="entry name" value="Haem_oxidase_HugZ-like_sf"/>
</dbReference>
<keyword evidence="1" id="KW-1133">Transmembrane helix</keyword>
<dbReference type="RefSeq" id="XP_017999032.1">
    <property type="nucleotide sequence ID" value="XM_018144828.1"/>
</dbReference>
<evidence type="ECO:0000313" key="3">
    <source>
        <dbReference type="EMBL" id="KPI39069.1"/>
    </source>
</evidence>
<protein>
    <recommendedName>
        <fullName evidence="2">DUF2470 domain-containing protein</fullName>
    </recommendedName>
</protein>
<dbReference type="EMBL" id="LFJN01000016">
    <property type="protein sequence ID" value="KPI39069.1"/>
    <property type="molecule type" value="Genomic_DNA"/>
</dbReference>
<dbReference type="AlphaFoldDB" id="A0A0N0NLI1"/>
<name>A0A0N0NLI1_9EURO</name>
<keyword evidence="1" id="KW-0812">Transmembrane</keyword>
<dbReference type="VEuPathDB" id="FungiDB:AB675_4673"/>
<keyword evidence="1" id="KW-0472">Membrane</keyword>
<accession>A0A0N0NLI1</accession>
<keyword evidence="4" id="KW-1185">Reference proteome</keyword>
<feature type="transmembrane region" description="Helical" evidence="1">
    <location>
        <begin position="112"/>
        <end position="130"/>
    </location>
</feature>
<feature type="domain" description="DUF2470" evidence="2">
    <location>
        <begin position="13"/>
        <end position="88"/>
    </location>
</feature>
<dbReference type="PANTHER" id="PTHR37783:SF1">
    <property type="entry name" value="MEMBRANE PROTEIN, PUTATIVE (AFU_ORTHOLOGUE AFUA_1G04315)-RELATED"/>
    <property type="match status" value="1"/>
</dbReference>
<dbReference type="GeneID" id="28736708"/>
<organism evidence="3 4">
    <name type="scientific">Cyphellophora attinorum</name>
    <dbReference type="NCBI Taxonomy" id="1664694"/>
    <lineage>
        <taxon>Eukaryota</taxon>
        <taxon>Fungi</taxon>
        <taxon>Dikarya</taxon>
        <taxon>Ascomycota</taxon>
        <taxon>Pezizomycotina</taxon>
        <taxon>Eurotiomycetes</taxon>
        <taxon>Chaetothyriomycetidae</taxon>
        <taxon>Chaetothyriales</taxon>
        <taxon>Cyphellophoraceae</taxon>
        <taxon>Cyphellophora</taxon>
    </lineage>
</organism>
<gene>
    <name evidence="3" type="ORF">AB675_4673</name>
</gene>
<dbReference type="PANTHER" id="PTHR37783">
    <property type="entry name" value="MEMBRANE PROTEIN, PUTATIVE (AFU_ORTHOLOGUE AFUA_1G04315)-RELATED"/>
    <property type="match status" value="1"/>
</dbReference>
<sequence length="232" mass="26345">MASPKDITALRIRIITHMNKDHARSLQLYARHYNHLPATEVRIPPKLTEITPNYLILTTSSPERRLLIPLEPPLPANLSGARERLVSMHNTCLTALNLSDIVITEYRHPTKWWEWSAGFMVLLILLTFPFRSHIHPDSNSLISKIWSVGGLAPWHAKLAYVLAPLVLPAVWIIHVGEVVGCMLPRLRKYGVEAGSRVWWCWMGDCFLEGGGAWLRVDGMVREAGEKKAQQKH</sequence>
<comment type="caution">
    <text evidence="3">The sequence shown here is derived from an EMBL/GenBank/DDBJ whole genome shotgun (WGS) entry which is preliminary data.</text>
</comment>